<name>A0AAV9HJB9_9PEZI</name>
<evidence type="ECO:0000256" key="2">
    <source>
        <dbReference type="SAM" id="Phobius"/>
    </source>
</evidence>
<feature type="region of interest" description="Disordered" evidence="1">
    <location>
        <begin position="42"/>
        <end position="64"/>
    </location>
</feature>
<keyword evidence="2" id="KW-1133">Transmembrane helix</keyword>
<evidence type="ECO:0000313" key="3">
    <source>
        <dbReference type="EMBL" id="KAK4460901.1"/>
    </source>
</evidence>
<reference evidence="3" key="2">
    <citation type="submission" date="2023-06" db="EMBL/GenBank/DDBJ databases">
        <authorList>
            <consortium name="Lawrence Berkeley National Laboratory"/>
            <person name="Mondo S.J."/>
            <person name="Hensen N."/>
            <person name="Bonometti L."/>
            <person name="Westerberg I."/>
            <person name="Brannstrom I.O."/>
            <person name="Guillou S."/>
            <person name="Cros-Aarteil S."/>
            <person name="Calhoun S."/>
            <person name="Haridas S."/>
            <person name="Kuo A."/>
            <person name="Pangilinan J."/>
            <person name="Riley R."/>
            <person name="Labutti K."/>
            <person name="Andreopoulos B."/>
            <person name="Lipzen A."/>
            <person name="Chen C."/>
            <person name="Yanf M."/>
            <person name="Daum C."/>
            <person name="Ng V."/>
            <person name="Clum A."/>
            <person name="Steindorff A."/>
            <person name="Ohm R."/>
            <person name="Martin F."/>
            <person name="Silar P."/>
            <person name="Natvig D."/>
            <person name="Lalanne C."/>
            <person name="Gautier V."/>
            <person name="Ament-Velasquez S.L."/>
            <person name="Kruys A."/>
            <person name="Hutchinson M.I."/>
            <person name="Powell A.J."/>
            <person name="Barry K."/>
            <person name="Miller A.N."/>
            <person name="Grigoriev I.V."/>
            <person name="Debuchy R."/>
            <person name="Gladieux P."/>
            <person name="Thoren M.H."/>
            <person name="Johannesson H."/>
        </authorList>
    </citation>
    <scope>NUCLEOTIDE SEQUENCE</scope>
    <source>
        <strain evidence="3">PSN324</strain>
    </source>
</reference>
<evidence type="ECO:0000256" key="1">
    <source>
        <dbReference type="SAM" id="MobiDB-lite"/>
    </source>
</evidence>
<proteinExistence type="predicted"/>
<feature type="compositionally biased region" description="Basic residues" evidence="1">
    <location>
        <begin position="159"/>
        <end position="168"/>
    </location>
</feature>
<keyword evidence="2" id="KW-0472">Membrane</keyword>
<evidence type="ECO:0000313" key="4">
    <source>
        <dbReference type="Proteomes" id="UP001321749"/>
    </source>
</evidence>
<feature type="transmembrane region" description="Helical" evidence="2">
    <location>
        <begin position="187"/>
        <end position="206"/>
    </location>
</feature>
<gene>
    <name evidence="3" type="ORF">QBC42DRAFT_271375</name>
</gene>
<accession>A0AAV9HJB9</accession>
<protein>
    <submittedName>
        <fullName evidence="3">Uncharacterized protein</fullName>
    </submittedName>
</protein>
<organism evidence="3 4">
    <name type="scientific">Cladorrhinum samala</name>
    <dbReference type="NCBI Taxonomy" id="585594"/>
    <lineage>
        <taxon>Eukaryota</taxon>
        <taxon>Fungi</taxon>
        <taxon>Dikarya</taxon>
        <taxon>Ascomycota</taxon>
        <taxon>Pezizomycotina</taxon>
        <taxon>Sordariomycetes</taxon>
        <taxon>Sordariomycetidae</taxon>
        <taxon>Sordariales</taxon>
        <taxon>Podosporaceae</taxon>
        <taxon>Cladorrhinum</taxon>
    </lineage>
</organism>
<feature type="region of interest" description="Disordered" evidence="1">
    <location>
        <begin position="143"/>
        <end position="174"/>
    </location>
</feature>
<keyword evidence="2" id="KW-0812">Transmembrane</keyword>
<reference evidence="3" key="1">
    <citation type="journal article" date="2023" name="Mol. Phylogenet. Evol.">
        <title>Genome-scale phylogeny and comparative genomics of the fungal order Sordariales.</title>
        <authorList>
            <person name="Hensen N."/>
            <person name="Bonometti L."/>
            <person name="Westerberg I."/>
            <person name="Brannstrom I.O."/>
            <person name="Guillou S."/>
            <person name="Cros-Aarteil S."/>
            <person name="Calhoun S."/>
            <person name="Haridas S."/>
            <person name="Kuo A."/>
            <person name="Mondo S."/>
            <person name="Pangilinan J."/>
            <person name="Riley R."/>
            <person name="LaButti K."/>
            <person name="Andreopoulos B."/>
            <person name="Lipzen A."/>
            <person name="Chen C."/>
            <person name="Yan M."/>
            <person name="Daum C."/>
            <person name="Ng V."/>
            <person name="Clum A."/>
            <person name="Steindorff A."/>
            <person name="Ohm R.A."/>
            <person name="Martin F."/>
            <person name="Silar P."/>
            <person name="Natvig D.O."/>
            <person name="Lalanne C."/>
            <person name="Gautier V."/>
            <person name="Ament-Velasquez S.L."/>
            <person name="Kruys A."/>
            <person name="Hutchinson M.I."/>
            <person name="Powell A.J."/>
            <person name="Barry K."/>
            <person name="Miller A.N."/>
            <person name="Grigoriev I.V."/>
            <person name="Debuchy R."/>
            <person name="Gladieux P."/>
            <person name="Hiltunen Thoren M."/>
            <person name="Johannesson H."/>
        </authorList>
    </citation>
    <scope>NUCLEOTIDE SEQUENCE</scope>
    <source>
        <strain evidence="3">PSN324</strain>
    </source>
</reference>
<dbReference type="EMBL" id="MU865002">
    <property type="protein sequence ID" value="KAK4460901.1"/>
    <property type="molecule type" value="Genomic_DNA"/>
</dbReference>
<dbReference type="AlphaFoldDB" id="A0AAV9HJB9"/>
<keyword evidence="4" id="KW-1185">Reference proteome</keyword>
<dbReference type="Proteomes" id="UP001321749">
    <property type="component" value="Unassembled WGS sequence"/>
</dbReference>
<comment type="caution">
    <text evidence="3">The sequence shown here is derived from an EMBL/GenBank/DDBJ whole genome shotgun (WGS) entry which is preliminary data.</text>
</comment>
<sequence>MMMMMMMTTMRAAGAEEETIDRGDHDCYSDHLDFDDYLDYDDGDTPQQDLHQPAAARQNKSDHYHTPRWGGFSPLAMKSRFVSQLLGSAKFYHHHHHHHYDDDEENRQKEPLLLPLYRRNHHLGLNVKAKNGWKDIGPGLRVMPVDEQQQQQQQDKVYGRSRRRRRRGGGTEVNGGRRQAKFFWVKAFLLSLVLLLVLAFLGHFAWKAVGVTRSSITARLWSSGKTATTCSDDAGPKFCHSVTDINI</sequence>